<evidence type="ECO:0000313" key="5">
    <source>
        <dbReference type="EMBL" id="SFM64563.1"/>
    </source>
</evidence>
<dbReference type="InterPro" id="IPR000184">
    <property type="entry name" value="Bac_surfAg_D15"/>
</dbReference>
<accession>A0A1I4SJX0</accession>
<name>A0A1I4SJX0_9RHOB</name>
<protein>
    <submittedName>
        <fullName evidence="5">Surface antigen</fullName>
    </submittedName>
</protein>
<feature type="chain" id="PRO_5011676374" evidence="3">
    <location>
        <begin position="21"/>
        <end position="373"/>
    </location>
</feature>
<organism evidence="5 6">
    <name type="scientific">Shimia aestuarii</name>
    <dbReference type="NCBI Taxonomy" id="254406"/>
    <lineage>
        <taxon>Bacteria</taxon>
        <taxon>Pseudomonadati</taxon>
        <taxon>Pseudomonadota</taxon>
        <taxon>Alphaproteobacteria</taxon>
        <taxon>Rhodobacterales</taxon>
        <taxon>Roseobacteraceae</taxon>
    </lineage>
</organism>
<sequence length="373" mass="39414">MVRLLSSLAFAVCLGSPAFAKNPIKNQLNGPVKTVASADVGLRNGNFILAPIPFSNDTIGNGLALGAGYLFSLPGSKPSGIGVGYFETDTGSYAYGLGGSVVFDNDRWSLGAFVAEGELNYDLPIVGALALPVTQSVSGAVIRLDYGFSKTFKAGLGLAYLESNIAWNPSITLPGFLRPDMDVELARLTFDMVHDTRDDTFYPHTGTYAALDLSYGHIQDSVFGGRLTFSDRSYTKMVAEASVFRPIGATGVIAFNAVLCGAGSAAPFFDTCGVGFADGLRGFSALSQLADWSASAQVEYRGRFNQRLGYVVFAGAGAGGNDLTSLSLNLGGSAIGAGLRYRLSKKFGLDYAIDYARNNHGDEFLYLSVGQKF</sequence>
<evidence type="ECO:0000256" key="3">
    <source>
        <dbReference type="SAM" id="SignalP"/>
    </source>
</evidence>
<keyword evidence="6" id="KW-1185">Reference proteome</keyword>
<evidence type="ECO:0000256" key="2">
    <source>
        <dbReference type="ARBA" id="ARBA00023136"/>
    </source>
</evidence>
<evidence type="ECO:0000259" key="4">
    <source>
        <dbReference type="Pfam" id="PF01103"/>
    </source>
</evidence>
<dbReference type="GO" id="GO:0019867">
    <property type="term" value="C:outer membrane"/>
    <property type="evidence" value="ECO:0007669"/>
    <property type="project" value="InterPro"/>
</dbReference>
<feature type="signal peptide" evidence="3">
    <location>
        <begin position="1"/>
        <end position="20"/>
    </location>
</feature>
<dbReference type="Pfam" id="PF01103">
    <property type="entry name" value="Omp85"/>
    <property type="match status" value="1"/>
</dbReference>
<dbReference type="RefSeq" id="WP_093096297.1">
    <property type="nucleotide sequence ID" value="NZ_FOTQ01000011.1"/>
</dbReference>
<dbReference type="STRING" id="254406.SAMN04488042_11140"/>
<evidence type="ECO:0000313" key="6">
    <source>
        <dbReference type="Proteomes" id="UP000199144"/>
    </source>
</evidence>
<feature type="domain" description="Bacterial surface antigen (D15)" evidence="4">
    <location>
        <begin position="181"/>
        <end position="373"/>
    </location>
</feature>
<evidence type="ECO:0000256" key="1">
    <source>
        <dbReference type="ARBA" id="ARBA00004370"/>
    </source>
</evidence>
<proteinExistence type="predicted"/>
<keyword evidence="2" id="KW-0472">Membrane</keyword>
<dbReference type="Proteomes" id="UP000199144">
    <property type="component" value="Unassembled WGS sequence"/>
</dbReference>
<dbReference type="EMBL" id="FOTQ01000011">
    <property type="protein sequence ID" value="SFM64563.1"/>
    <property type="molecule type" value="Genomic_DNA"/>
</dbReference>
<gene>
    <name evidence="5" type="ORF">SAMN04488042_11140</name>
</gene>
<dbReference type="Gene3D" id="2.40.160.50">
    <property type="entry name" value="membrane protein fhac: a member of the omp85/tpsb transporter family"/>
    <property type="match status" value="1"/>
</dbReference>
<comment type="subcellular location">
    <subcellularLocation>
        <location evidence="1">Membrane</location>
    </subcellularLocation>
</comment>
<reference evidence="5 6" key="1">
    <citation type="submission" date="2016-10" db="EMBL/GenBank/DDBJ databases">
        <authorList>
            <person name="de Groot N.N."/>
        </authorList>
    </citation>
    <scope>NUCLEOTIDE SEQUENCE [LARGE SCALE GENOMIC DNA]</scope>
    <source>
        <strain evidence="5 6">DSM 15283</strain>
    </source>
</reference>
<dbReference type="AlphaFoldDB" id="A0A1I4SJX0"/>
<keyword evidence="3" id="KW-0732">Signal</keyword>